<dbReference type="SUPFAM" id="SSF56059">
    <property type="entry name" value="Glutathione synthetase ATP-binding domain-like"/>
    <property type="match status" value="1"/>
</dbReference>
<dbReference type="Proteomes" id="UP001595833">
    <property type="component" value="Unassembled WGS sequence"/>
</dbReference>
<dbReference type="EMBL" id="JBHSJB010000008">
    <property type="protein sequence ID" value="MFC5054142.1"/>
    <property type="molecule type" value="Genomic_DNA"/>
</dbReference>
<gene>
    <name evidence="1" type="ORF">ACFPFM_10265</name>
</gene>
<reference evidence="2" key="1">
    <citation type="journal article" date="2019" name="Int. J. Syst. Evol. Microbiol.">
        <title>The Global Catalogue of Microorganisms (GCM) 10K type strain sequencing project: providing services to taxonomists for standard genome sequencing and annotation.</title>
        <authorList>
            <consortium name="The Broad Institute Genomics Platform"/>
            <consortium name="The Broad Institute Genome Sequencing Center for Infectious Disease"/>
            <person name="Wu L."/>
            <person name="Ma J."/>
        </authorList>
    </citation>
    <scope>NUCLEOTIDE SEQUENCE [LARGE SCALE GENOMIC DNA]</scope>
    <source>
        <strain evidence="2">KCTC 12848</strain>
    </source>
</reference>
<protein>
    <recommendedName>
        <fullName evidence="3">Circularly permuted ATP-grasp superfamily protein</fullName>
    </recommendedName>
</protein>
<name>A0ABV9XXJ0_9PSEU</name>
<evidence type="ECO:0000313" key="1">
    <source>
        <dbReference type="EMBL" id="MFC5054142.1"/>
    </source>
</evidence>
<organism evidence="1 2">
    <name type="scientific">Saccharothrix xinjiangensis</name>
    <dbReference type="NCBI Taxonomy" id="204798"/>
    <lineage>
        <taxon>Bacteria</taxon>
        <taxon>Bacillati</taxon>
        <taxon>Actinomycetota</taxon>
        <taxon>Actinomycetes</taxon>
        <taxon>Pseudonocardiales</taxon>
        <taxon>Pseudonocardiaceae</taxon>
        <taxon>Saccharothrix</taxon>
    </lineage>
</organism>
<dbReference type="RefSeq" id="WP_344038605.1">
    <property type="nucleotide sequence ID" value="NZ_BAAAKE010000012.1"/>
</dbReference>
<keyword evidence="2" id="KW-1185">Reference proteome</keyword>
<evidence type="ECO:0008006" key="3">
    <source>
        <dbReference type="Google" id="ProtNLM"/>
    </source>
</evidence>
<sequence length="409" mass="45185">MRALLHRDEVRRGGELFPTAPVVAVLHPLAEPVLRQRVHNAVRCLEQVVRGYPRDRELQEFLDVPPVMRRWVLAEPEPEGLRVDLCRLDLLGGTLGTVRVLEFNASSPGGVIPLGVISRRWRESSLGALLADWGAVEARFEEPNWFADWLLDHGRDHAVPEGDCRRVGLFHDPACAEIDPQAHVQLRRRGCSAVALDPAEFVPGSGLRLGYLKHIPVAPRAVEGWQRFCAALTDKSLVVPNALAARWVAENKLCLAVLSDPRFRHLFTARQQEVLDAIVPFSRKLGDGVSPAEAVADQQRLVLKAPYGRCGESVVIGRRTPRDEWARLVRDDERRGWLVQEVVEAAEVEGWTGQHVRDLVVPVLNGRVLGFGSRIGRGALLNVARGNAISAVFGSHDPAAGTAEAPRTR</sequence>
<evidence type="ECO:0000313" key="2">
    <source>
        <dbReference type="Proteomes" id="UP001595833"/>
    </source>
</evidence>
<accession>A0ABV9XXJ0</accession>
<comment type="caution">
    <text evidence="1">The sequence shown here is derived from an EMBL/GenBank/DDBJ whole genome shotgun (WGS) entry which is preliminary data.</text>
</comment>
<proteinExistence type="predicted"/>